<evidence type="ECO:0000256" key="6">
    <source>
        <dbReference type="ARBA" id="ARBA00022741"/>
    </source>
</evidence>
<evidence type="ECO:0000256" key="7">
    <source>
        <dbReference type="ARBA" id="ARBA00022777"/>
    </source>
</evidence>
<protein>
    <recommendedName>
        <fullName evidence="3 11">Thymidylate kinase</fullName>
        <ecNumber evidence="2 11">2.7.4.9</ecNumber>
    </recommendedName>
    <alternativeName>
        <fullName evidence="11">dTMP kinase</fullName>
    </alternativeName>
</protein>
<keyword evidence="4 11" id="KW-0808">Transferase</keyword>
<dbReference type="PANTHER" id="PTHR10344:SF4">
    <property type="entry name" value="UMP-CMP KINASE 2, MITOCHONDRIAL"/>
    <property type="match status" value="1"/>
</dbReference>
<feature type="domain" description="Thymidylate kinase-like" evidence="12">
    <location>
        <begin position="5"/>
        <end position="193"/>
    </location>
</feature>
<feature type="binding site" evidence="11">
    <location>
        <begin position="7"/>
        <end position="14"/>
    </location>
    <ligand>
        <name>ATP</name>
        <dbReference type="ChEBI" id="CHEBI:30616"/>
    </ligand>
</feature>
<organism evidence="13 14">
    <name type="scientific">Candidatus Phytoplasma phoenicium</name>
    <dbReference type="NCBI Taxonomy" id="198422"/>
    <lineage>
        <taxon>Bacteria</taxon>
        <taxon>Bacillati</taxon>
        <taxon>Mycoplasmatota</taxon>
        <taxon>Mollicutes</taxon>
        <taxon>Acholeplasmatales</taxon>
        <taxon>Acholeplasmataceae</taxon>
        <taxon>Candidatus Phytoplasma</taxon>
        <taxon>16SrIX (Pigeon pea witches'-broom group)</taxon>
    </lineage>
</organism>
<evidence type="ECO:0000313" key="14">
    <source>
        <dbReference type="Proteomes" id="UP000238672"/>
    </source>
</evidence>
<dbReference type="GO" id="GO:0006227">
    <property type="term" value="P:dUDP biosynthetic process"/>
    <property type="evidence" value="ECO:0007669"/>
    <property type="project" value="TreeGrafter"/>
</dbReference>
<dbReference type="GO" id="GO:0005524">
    <property type="term" value="F:ATP binding"/>
    <property type="evidence" value="ECO:0007669"/>
    <property type="project" value="UniProtKB-UniRule"/>
</dbReference>
<dbReference type="GO" id="GO:0004798">
    <property type="term" value="F:dTMP kinase activity"/>
    <property type="evidence" value="ECO:0007669"/>
    <property type="project" value="UniProtKB-UniRule"/>
</dbReference>
<dbReference type="InterPro" id="IPR027417">
    <property type="entry name" value="P-loop_NTPase"/>
</dbReference>
<comment type="function">
    <text evidence="10 11">Phosphorylation of dTMP to form dTDP in both de novo and salvage pathways of dTTP synthesis.</text>
</comment>
<dbReference type="GO" id="GO:0006235">
    <property type="term" value="P:dTTP biosynthetic process"/>
    <property type="evidence" value="ECO:0007669"/>
    <property type="project" value="UniProtKB-UniRule"/>
</dbReference>
<dbReference type="EC" id="2.7.4.9" evidence="2 11"/>
<keyword evidence="7 11" id="KW-0418">Kinase</keyword>
<comment type="similarity">
    <text evidence="1 11">Belongs to the thymidylate kinase family.</text>
</comment>
<name>A0A2S8NV90_9MOLU</name>
<dbReference type="GO" id="GO:0006233">
    <property type="term" value="P:dTDP biosynthetic process"/>
    <property type="evidence" value="ECO:0007669"/>
    <property type="project" value="InterPro"/>
</dbReference>
<evidence type="ECO:0000256" key="2">
    <source>
        <dbReference type="ARBA" id="ARBA00012980"/>
    </source>
</evidence>
<reference evidence="13 14" key="1">
    <citation type="submission" date="2018-02" db="EMBL/GenBank/DDBJ databases">
        <title>Metagenomics reveals mixed infection of spiroplasma and phytoplasma in chicory.</title>
        <authorList>
            <person name="Polano C."/>
            <person name="Moruzzi S."/>
            <person name="Ermacora P."/>
            <person name="Ferrini F."/>
            <person name="Martini M."/>
            <person name="Firrao G."/>
        </authorList>
    </citation>
    <scope>NUCLEOTIDE SEQUENCE [LARGE SCALE GENOMIC DNA]</scope>
    <source>
        <strain evidence="13 14">ChiP</strain>
    </source>
</reference>
<dbReference type="InterPro" id="IPR039430">
    <property type="entry name" value="Thymidylate_kin-like_dom"/>
</dbReference>
<keyword evidence="5 11" id="KW-0545">Nucleotide biosynthesis</keyword>
<dbReference type="EMBL" id="PUUG01000005">
    <property type="protein sequence ID" value="PQP79911.1"/>
    <property type="molecule type" value="Genomic_DNA"/>
</dbReference>
<evidence type="ECO:0000313" key="13">
    <source>
        <dbReference type="EMBL" id="PQP79911.1"/>
    </source>
</evidence>
<keyword evidence="8 11" id="KW-0067">ATP-binding</keyword>
<dbReference type="HAMAP" id="MF_00165">
    <property type="entry name" value="Thymidylate_kinase"/>
    <property type="match status" value="1"/>
</dbReference>
<accession>A0A2S8NV90</accession>
<evidence type="ECO:0000256" key="5">
    <source>
        <dbReference type="ARBA" id="ARBA00022727"/>
    </source>
</evidence>
<evidence type="ECO:0000256" key="11">
    <source>
        <dbReference type="HAMAP-Rule" id="MF_00165"/>
    </source>
</evidence>
<dbReference type="GO" id="GO:0005829">
    <property type="term" value="C:cytosol"/>
    <property type="evidence" value="ECO:0007669"/>
    <property type="project" value="TreeGrafter"/>
</dbReference>
<evidence type="ECO:0000256" key="3">
    <source>
        <dbReference type="ARBA" id="ARBA00017144"/>
    </source>
</evidence>
<evidence type="ECO:0000256" key="9">
    <source>
        <dbReference type="ARBA" id="ARBA00048743"/>
    </source>
</evidence>
<dbReference type="InterPro" id="IPR018095">
    <property type="entry name" value="Thymidylate_kin_CS"/>
</dbReference>
<evidence type="ECO:0000256" key="1">
    <source>
        <dbReference type="ARBA" id="ARBA00009776"/>
    </source>
</evidence>
<comment type="catalytic activity">
    <reaction evidence="9 11">
        <text>dTMP + ATP = dTDP + ADP</text>
        <dbReference type="Rhea" id="RHEA:13517"/>
        <dbReference type="ChEBI" id="CHEBI:30616"/>
        <dbReference type="ChEBI" id="CHEBI:58369"/>
        <dbReference type="ChEBI" id="CHEBI:63528"/>
        <dbReference type="ChEBI" id="CHEBI:456216"/>
        <dbReference type="EC" id="2.7.4.9"/>
    </reaction>
</comment>
<comment type="caution">
    <text evidence="13">The sequence shown here is derived from an EMBL/GenBank/DDBJ whole genome shotgun (WGS) entry which is preliminary data.</text>
</comment>
<gene>
    <name evidence="11" type="primary">tmk</name>
    <name evidence="13" type="ORF">C6B37_00410</name>
</gene>
<keyword evidence="14" id="KW-1185">Reference proteome</keyword>
<evidence type="ECO:0000256" key="10">
    <source>
        <dbReference type="ARBA" id="ARBA00057735"/>
    </source>
</evidence>
<dbReference type="FunFam" id="3.40.50.300:FF:000225">
    <property type="entry name" value="Thymidylate kinase"/>
    <property type="match status" value="1"/>
</dbReference>
<dbReference type="PROSITE" id="PS01331">
    <property type="entry name" value="THYMIDYLATE_KINASE"/>
    <property type="match status" value="1"/>
</dbReference>
<dbReference type="PANTHER" id="PTHR10344">
    <property type="entry name" value="THYMIDYLATE KINASE"/>
    <property type="match status" value="1"/>
</dbReference>
<dbReference type="Gene3D" id="3.40.50.300">
    <property type="entry name" value="P-loop containing nucleotide triphosphate hydrolases"/>
    <property type="match status" value="1"/>
</dbReference>
<dbReference type="Proteomes" id="UP000238672">
    <property type="component" value="Unassembled WGS sequence"/>
</dbReference>
<keyword evidence="6 11" id="KW-0547">Nucleotide-binding</keyword>
<proteinExistence type="inferred from homology"/>
<evidence type="ECO:0000256" key="4">
    <source>
        <dbReference type="ARBA" id="ARBA00022679"/>
    </source>
</evidence>
<dbReference type="CDD" id="cd01672">
    <property type="entry name" value="TMPK"/>
    <property type="match status" value="1"/>
</dbReference>
<sequence length="205" mass="23803">MFISFEGCEGSGKTTLSSVLFQKMSMLYPTLLTKEPGGSEFNLAIKQILLTFYNQIDFQTEALLYAADRTEHLKKVILPALEQKKIVICDRYFDSSLVYQGYVRGLGYEFIQQINPLAVQIIPDITFYLDLDPQIGLQRIKTQRTQQINSFDLQKLSFHQKIREGYLQLVKQFPQRICVIDTQQPLTLIQKKIENKIEKMLQIKL</sequence>
<evidence type="ECO:0000259" key="12">
    <source>
        <dbReference type="Pfam" id="PF02223"/>
    </source>
</evidence>
<dbReference type="SUPFAM" id="SSF52540">
    <property type="entry name" value="P-loop containing nucleoside triphosphate hydrolases"/>
    <property type="match status" value="1"/>
</dbReference>
<dbReference type="Pfam" id="PF02223">
    <property type="entry name" value="Thymidylate_kin"/>
    <property type="match status" value="1"/>
</dbReference>
<dbReference type="NCBIfam" id="TIGR00041">
    <property type="entry name" value="DTMP_kinase"/>
    <property type="match status" value="1"/>
</dbReference>
<dbReference type="InterPro" id="IPR018094">
    <property type="entry name" value="Thymidylate_kinase"/>
</dbReference>
<evidence type="ECO:0000256" key="8">
    <source>
        <dbReference type="ARBA" id="ARBA00022840"/>
    </source>
</evidence>
<dbReference type="AlphaFoldDB" id="A0A2S8NV90"/>